<keyword evidence="4" id="KW-1185">Reference proteome</keyword>
<dbReference type="VEuPathDB" id="VectorBase:GBRI017112"/>
<dbReference type="AlphaFoldDB" id="A0A1A9WEV7"/>
<evidence type="ECO:0000313" key="4">
    <source>
        <dbReference type="Proteomes" id="UP000091820"/>
    </source>
</evidence>
<dbReference type="InterPro" id="IPR036938">
    <property type="entry name" value="PAP2/HPO_sf"/>
</dbReference>
<dbReference type="EnsemblMetazoa" id="GBRI017112-RA">
    <property type="protein sequence ID" value="GBRI017112-PA"/>
    <property type="gene ID" value="GBRI017112"/>
</dbReference>
<dbReference type="PANTHER" id="PTHR14969:SF13">
    <property type="entry name" value="AT30094P"/>
    <property type="match status" value="1"/>
</dbReference>
<feature type="transmembrane region" description="Helical" evidence="1">
    <location>
        <begin position="168"/>
        <end position="191"/>
    </location>
</feature>
<dbReference type="SMART" id="SM00014">
    <property type="entry name" value="acidPPc"/>
    <property type="match status" value="1"/>
</dbReference>
<evidence type="ECO:0000256" key="1">
    <source>
        <dbReference type="SAM" id="Phobius"/>
    </source>
</evidence>
<sequence length="215" mass="24440">MEKSVKSKRQKSKFLQFILAKDEIITSKFVPFMLKFEPLKAIQVHSKALELSCDGIVWLTIWTAFIWLASKKSLYQMQINLLFGLILDIIITALIKAAVRRRRPSVTKNVLSTIGPDKFSFPSGHASRSVFITAFFIIVHPIYPIFWPPLMVWCFCVCISRLLTKRHFILDSICGSLLGLMEVFIISLLYISEEYAIAMINSLSRDHIPGGGGIE</sequence>
<feature type="transmembrane region" description="Helical" evidence="1">
    <location>
        <begin position="48"/>
        <end position="69"/>
    </location>
</feature>
<feature type="transmembrane region" description="Helical" evidence="1">
    <location>
        <begin position="81"/>
        <end position="99"/>
    </location>
</feature>
<accession>A0A1A9WEV7</accession>
<dbReference type="InterPro" id="IPR000326">
    <property type="entry name" value="PAP2/HPO"/>
</dbReference>
<dbReference type="SUPFAM" id="SSF48317">
    <property type="entry name" value="Acid phosphatase/Vanadium-dependent haloperoxidase"/>
    <property type="match status" value="1"/>
</dbReference>
<dbReference type="STRING" id="37001.A0A1A9WEV7"/>
<evidence type="ECO:0000313" key="3">
    <source>
        <dbReference type="EnsemblMetazoa" id="GBRI017112-PA"/>
    </source>
</evidence>
<feature type="domain" description="Phosphatidic acid phosphatase type 2/haloperoxidase" evidence="2">
    <location>
        <begin position="76"/>
        <end position="187"/>
    </location>
</feature>
<evidence type="ECO:0000259" key="2">
    <source>
        <dbReference type="SMART" id="SM00014"/>
    </source>
</evidence>
<name>A0A1A9WEV7_9MUSC</name>
<keyword evidence="1" id="KW-0472">Membrane</keyword>
<dbReference type="Proteomes" id="UP000091820">
    <property type="component" value="Unassembled WGS sequence"/>
</dbReference>
<dbReference type="CDD" id="cd03391">
    <property type="entry name" value="PAP2_containing_2_like"/>
    <property type="match status" value="1"/>
</dbReference>
<keyword evidence="1" id="KW-0812">Transmembrane</keyword>
<dbReference type="PANTHER" id="PTHR14969">
    <property type="entry name" value="SPHINGOSINE-1-PHOSPHATE PHOSPHOHYDROLASE"/>
    <property type="match status" value="1"/>
</dbReference>
<dbReference type="Pfam" id="PF01569">
    <property type="entry name" value="PAP2"/>
    <property type="match status" value="1"/>
</dbReference>
<reference evidence="4" key="1">
    <citation type="submission" date="2014-03" db="EMBL/GenBank/DDBJ databases">
        <authorList>
            <person name="Aksoy S."/>
            <person name="Warren W."/>
            <person name="Wilson R.K."/>
        </authorList>
    </citation>
    <scope>NUCLEOTIDE SEQUENCE [LARGE SCALE GENOMIC DNA]</scope>
    <source>
        <strain evidence="4">IAEA</strain>
    </source>
</reference>
<protein>
    <recommendedName>
        <fullName evidence="2">Phosphatidic acid phosphatase type 2/haloperoxidase domain-containing protein</fullName>
    </recommendedName>
</protein>
<dbReference type="Gene3D" id="1.20.144.10">
    <property type="entry name" value="Phosphatidic acid phosphatase type 2/haloperoxidase"/>
    <property type="match status" value="1"/>
</dbReference>
<keyword evidence="1" id="KW-1133">Transmembrane helix</keyword>
<dbReference type="GO" id="GO:0042392">
    <property type="term" value="F:sphingosine-1-phosphate phosphatase activity"/>
    <property type="evidence" value="ECO:0007669"/>
    <property type="project" value="TreeGrafter"/>
</dbReference>
<proteinExistence type="predicted"/>
<organism evidence="3 4">
    <name type="scientific">Glossina brevipalpis</name>
    <dbReference type="NCBI Taxonomy" id="37001"/>
    <lineage>
        <taxon>Eukaryota</taxon>
        <taxon>Metazoa</taxon>
        <taxon>Ecdysozoa</taxon>
        <taxon>Arthropoda</taxon>
        <taxon>Hexapoda</taxon>
        <taxon>Insecta</taxon>
        <taxon>Pterygota</taxon>
        <taxon>Neoptera</taxon>
        <taxon>Endopterygota</taxon>
        <taxon>Diptera</taxon>
        <taxon>Brachycera</taxon>
        <taxon>Muscomorpha</taxon>
        <taxon>Hippoboscoidea</taxon>
        <taxon>Glossinidae</taxon>
        <taxon>Glossina</taxon>
    </lineage>
</organism>
<reference evidence="3" key="2">
    <citation type="submission" date="2020-05" db="UniProtKB">
        <authorList>
            <consortium name="EnsemblMetazoa"/>
        </authorList>
    </citation>
    <scope>IDENTIFICATION</scope>
    <source>
        <strain evidence="3">IAEA</strain>
    </source>
</reference>